<dbReference type="EMBL" id="VSRR010088023">
    <property type="protein sequence ID" value="MPC91515.1"/>
    <property type="molecule type" value="Genomic_DNA"/>
</dbReference>
<gene>
    <name evidence="1" type="ORF">E2C01_086558</name>
</gene>
<protein>
    <submittedName>
        <fullName evidence="1">Uncharacterized protein</fullName>
    </submittedName>
</protein>
<evidence type="ECO:0000313" key="1">
    <source>
        <dbReference type="EMBL" id="MPC91515.1"/>
    </source>
</evidence>
<proteinExistence type="predicted"/>
<keyword evidence="2" id="KW-1185">Reference proteome</keyword>
<accession>A0A5B7JA10</accession>
<organism evidence="1 2">
    <name type="scientific">Portunus trituberculatus</name>
    <name type="common">Swimming crab</name>
    <name type="synonym">Neptunus trituberculatus</name>
    <dbReference type="NCBI Taxonomy" id="210409"/>
    <lineage>
        <taxon>Eukaryota</taxon>
        <taxon>Metazoa</taxon>
        <taxon>Ecdysozoa</taxon>
        <taxon>Arthropoda</taxon>
        <taxon>Crustacea</taxon>
        <taxon>Multicrustacea</taxon>
        <taxon>Malacostraca</taxon>
        <taxon>Eumalacostraca</taxon>
        <taxon>Eucarida</taxon>
        <taxon>Decapoda</taxon>
        <taxon>Pleocyemata</taxon>
        <taxon>Brachyura</taxon>
        <taxon>Eubrachyura</taxon>
        <taxon>Portunoidea</taxon>
        <taxon>Portunidae</taxon>
        <taxon>Portuninae</taxon>
        <taxon>Portunus</taxon>
    </lineage>
</organism>
<reference evidence="1 2" key="1">
    <citation type="submission" date="2019-05" db="EMBL/GenBank/DDBJ databases">
        <title>Another draft genome of Portunus trituberculatus and its Hox gene families provides insights of decapod evolution.</title>
        <authorList>
            <person name="Jeong J.-H."/>
            <person name="Song I."/>
            <person name="Kim S."/>
            <person name="Choi T."/>
            <person name="Kim D."/>
            <person name="Ryu S."/>
            <person name="Kim W."/>
        </authorList>
    </citation>
    <scope>NUCLEOTIDE SEQUENCE [LARGE SCALE GENOMIC DNA]</scope>
    <source>
        <tissue evidence="1">Muscle</tissue>
    </source>
</reference>
<dbReference type="Proteomes" id="UP000324222">
    <property type="component" value="Unassembled WGS sequence"/>
</dbReference>
<comment type="caution">
    <text evidence="1">The sequence shown here is derived from an EMBL/GenBank/DDBJ whole genome shotgun (WGS) entry which is preliminary data.</text>
</comment>
<dbReference type="AlphaFoldDB" id="A0A5B7JA10"/>
<sequence>MEGLDAAVCWFVIGWPDSPATIAPPTSYTPDLFLTNEPDAYTCNYDTGSLARLMRRGNEE</sequence>
<name>A0A5B7JA10_PORTR</name>
<evidence type="ECO:0000313" key="2">
    <source>
        <dbReference type="Proteomes" id="UP000324222"/>
    </source>
</evidence>